<dbReference type="EMBL" id="CP107246">
    <property type="protein sequence ID" value="WIM06863.1"/>
    <property type="molecule type" value="Genomic_DNA"/>
</dbReference>
<dbReference type="Gene3D" id="3.10.450.50">
    <property type="match status" value="1"/>
</dbReference>
<proteinExistence type="predicted"/>
<protein>
    <submittedName>
        <fullName evidence="2">Nuclear transport factor 2 family protein</fullName>
    </submittedName>
</protein>
<sequence>MTQRPIFATPQDAETAFYDALERADLEAMMAVWAEDEEIVCVHPGGPRLTGYAAVREAWRRVFQSGRRLQVSVSHQTHVQGPFSAVYSVLEQVTMAEGGVVRAPVIATNVYVRGPMGWRMIVHHASPAPSNMPIESPKVLH</sequence>
<name>A0AA49FNR3_9PROT</name>
<dbReference type="AlphaFoldDB" id="A0AA49FNR3"/>
<dbReference type="InterPro" id="IPR037401">
    <property type="entry name" value="SnoaL-like"/>
</dbReference>
<dbReference type="SUPFAM" id="SSF54427">
    <property type="entry name" value="NTF2-like"/>
    <property type="match status" value="1"/>
</dbReference>
<dbReference type="Pfam" id="PF13474">
    <property type="entry name" value="SnoaL_3"/>
    <property type="match status" value="1"/>
</dbReference>
<gene>
    <name evidence="2" type="ORF">OHM77_06255</name>
</gene>
<feature type="domain" description="SnoaL-like" evidence="1">
    <location>
        <begin position="15"/>
        <end position="128"/>
    </location>
</feature>
<reference evidence="2" key="1">
    <citation type="journal article" date="2023" name="Nat. Microbiol.">
        <title>Enrichment and characterization of a nitric oxide-reducing microbial community in a continuous bioreactor.</title>
        <authorList>
            <person name="Garrido-Amador P."/>
            <person name="Stortenbeker N."/>
            <person name="Wessels H.J.C.T."/>
            <person name="Speth D.R."/>
            <person name="Garcia-Heredia I."/>
            <person name="Kartal B."/>
        </authorList>
    </citation>
    <scope>NUCLEOTIDE SEQUENCE</scope>
    <source>
        <strain evidence="2">MAG1</strain>
    </source>
</reference>
<dbReference type="PANTHER" id="PTHR34957:SF1">
    <property type="entry name" value="NUCLEAR TRANSPORT FACTOR 2 (NTF2) FAMILY PROTEIN"/>
    <property type="match status" value="1"/>
</dbReference>
<evidence type="ECO:0000259" key="1">
    <source>
        <dbReference type="Pfam" id="PF13474"/>
    </source>
</evidence>
<organism evidence="2">
    <name type="scientific">Candidatus Nitricoxidivorans perseverans</name>
    <dbReference type="NCBI Taxonomy" id="2975601"/>
    <lineage>
        <taxon>Bacteria</taxon>
        <taxon>Pseudomonadati</taxon>
        <taxon>Pseudomonadota</taxon>
        <taxon>Betaproteobacteria</taxon>
        <taxon>Nitrosomonadales</taxon>
        <taxon>Sterolibacteriaceae</taxon>
        <taxon>Candidatus Nitricoxidivorans</taxon>
    </lineage>
</organism>
<dbReference type="KEGG" id="npv:OHM77_06255"/>
<evidence type="ECO:0000313" key="2">
    <source>
        <dbReference type="EMBL" id="WIM06863.1"/>
    </source>
</evidence>
<accession>A0AA49FNR3</accession>
<dbReference type="InterPro" id="IPR032710">
    <property type="entry name" value="NTF2-like_dom_sf"/>
</dbReference>
<dbReference type="Proteomes" id="UP001234916">
    <property type="component" value="Chromosome"/>
</dbReference>
<dbReference type="PANTHER" id="PTHR34957">
    <property type="entry name" value="NUCLEAR TRANSPORT FACTOR 2 (NTF2) FAMILY PROTEIN"/>
    <property type="match status" value="1"/>
</dbReference>